<feature type="compositionally biased region" description="Low complexity" evidence="1">
    <location>
        <begin position="1"/>
        <end position="17"/>
    </location>
</feature>
<evidence type="ECO:0000259" key="2">
    <source>
        <dbReference type="PROSITE" id="PS50112"/>
    </source>
</evidence>
<organism evidence="3 4">
    <name type="scientific">Komagataeibacter xylinus</name>
    <name type="common">Gluconacetobacter xylinus</name>
    <dbReference type="NCBI Taxonomy" id="28448"/>
    <lineage>
        <taxon>Bacteria</taxon>
        <taxon>Pseudomonadati</taxon>
        <taxon>Pseudomonadota</taxon>
        <taxon>Alphaproteobacteria</taxon>
        <taxon>Acetobacterales</taxon>
        <taxon>Acetobacteraceae</taxon>
        <taxon>Komagataeibacter</taxon>
    </lineage>
</organism>
<dbReference type="RefSeq" id="WP_159262087.1">
    <property type="nucleotide sequence ID" value="NZ_CP041348.1"/>
</dbReference>
<dbReference type="PROSITE" id="PS50112">
    <property type="entry name" value="PAS"/>
    <property type="match status" value="1"/>
</dbReference>
<reference evidence="3 4" key="1">
    <citation type="journal article" date="2020" name="Carbohydr. Polym.">
        <title>Characterization and optimization of production of bacterial cellulose from strain CGMCC 17276 based on whole-genome analysis.</title>
        <authorList>
            <person name="Lu T."/>
            <person name="Gao H."/>
            <person name="Liao B."/>
            <person name="Wu J."/>
            <person name="Zhang W."/>
            <person name="Huang J."/>
            <person name="Liu M."/>
            <person name="Huang J."/>
            <person name="Chang Z."/>
            <person name="Jin M."/>
            <person name="Yi Z."/>
            <person name="Jiang D."/>
        </authorList>
    </citation>
    <scope>NUCLEOTIDE SEQUENCE [LARGE SCALE GENOMIC DNA]</scope>
    <source>
        <strain evidence="3 4">CGMCC 17276</strain>
    </source>
</reference>
<evidence type="ECO:0000313" key="3">
    <source>
        <dbReference type="EMBL" id="QHC35638.1"/>
    </source>
</evidence>
<proteinExistence type="predicted"/>
<dbReference type="OrthoDB" id="9805953at2"/>
<sequence length="331" mass="35762">MSSTASTAPTPAAAPSAPCSPCPPPGRPSWARHCALLAQQKSPSWQRCVASYNLDPAQGWQADVLSGAELRHVSTRSASLLRIAMPEMQRLFSLVQGLDFMVLLADPDATILARNIDEAHMGLCRRLALREGAVWSERMAGTNGIGTAVQDGCPIFLGEGEHWRFCFSLLASYAVPVFNAHGQVAGAINLAAFNGDTSRRLAPLVLDTLLQSGRRIEEQLFREYHEGARVLTLGLAEGCSAPLVAINAEGEVTGATHAARSLTGWTDDMIRTHPNLLHRLEVEDRVSFRKAEENVIRSALALAHGNVTATARHLGIGRATLYRKMKALGMR</sequence>
<dbReference type="AlphaFoldDB" id="A0A857FMX3"/>
<dbReference type="InterPro" id="IPR002197">
    <property type="entry name" value="HTH_Fis"/>
</dbReference>
<feature type="region of interest" description="Disordered" evidence="1">
    <location>
        <begin position="1"/>
        <end position="22"/>
    </location>
</feature>
<name>A0A857FMX3_KOMXY</name>
<dbReference type="Gene3D" id="1.10.10.60">
    <property type="entry name" value="Homeodomain-like"/>
    <property type="match status" value="1"/>
</dbReference>
<dbReference type="PRINTS" id="PR01590">
    <property type="entry name" value="HTHFIS"/>
</dbReference>
<evidence type="ECO:0000313" key="4">
    <source>
        <dbReference type="Proteomes" id="UP000464674"/>
    </source>
</evidence>
<protein>
    <submittedName>
        <fullName evidence="3">Fis family transcriptional regulator</fullName>
    </submittedName>
</protein>
<dbReference type="Gene3D" id="3.30.450.40">
    <property type="match status" value="1"/>
</dbReference>
<dbReference type="EMBL" id="CP041348">
    <property type="protein sequence ID" value="QHC35638.1"/>
    <property type="molecule type" value="Genomic_DNA"/>
</dbReference>
<dbReference type="Pfam" id="PF02954">
    <property type="entry name" value="HTH_8"/>
    <property type="match status" value="1"/>
</dbReference>
<dbReference type="GO" id="GO:0043565">
    <property type="term" value="F:sequence-specific DNA binding"/>
    <property type="evidence" value="ECO:0007669"/>
    <property type="project" value="InterPro"/>
</dbReference>
<dbReference type="InterPro" id="IPR009057">
    <property type="entry name" value="Homeodomain-like_sf"/>
</dbReference>
<feature type="domain" description="PAS" evidence="2">
    <location>
        <begin position="235"/>
        <end position="299"/>
    </location>
</feature>
<dbReference type="InterPro" id="IPR029016">
    <property type="entry name" value="GAF-like_dom_sf"/>
</dbReference>
<dbReference type="InterPro" id="IPR000014">
    <property type="entry name" value="PAS"/>
</dbReference>
<evidence type="ECO:0000256" key="1">
    <source>
        <dbReference type="SAM" id="MobiDB-lite"/>
    </source>
</evidence>
<accession>A0A857FMX3</accession>
<dbReference type="SUPFAM" id="SSF55781">
    <property type="entry name" value="GAF domain-like"/>
    <property type="match status" value="1"/>
</dbReference>
<dbReference type="Proteomes" id="UP000464674">
    <property type="component" value="Chromosome"/>
</dbReference>
<gene>
    <name evidence="3" type="ORF">FMA36_09240</name>
</gene>
<dbReference type="SUPFAM" id="SSF46689">
    <property type="entry name" value="Homeodomain-like"/>
    <property type="match status" value="1"/>
</dbReference>